<keyword evidence="3" id="KW-1185">Reference proteome</keyword>
<dbReference type="HOGENOM" id="CLU_1783778_0_0_7"/>
<dbReference type="EnsemblBacteria" id="AAS96115">
    <property type="protein sequence ID" value="AAS96115"/>
    <property type="gene ID" value="DVU_1637"/>
</dbReference>
<dbReference type="AlphaFoldDB" id="Q72BJ8"/>
<evidence type="ECO:0000313" key="3">
    <source>
        <dbReference type="Proteomes" id="UP000002194"/>
    </source>
</evidence>
<feature type="compositionally biased region" description="Basic residues" evidence="1">
    <location>
        <begin position="124"/>
        <end position="137"/>
    </location>
</feature>
<dbReference type="EMBL" id="AE017285">
    <property type="protein sequence ID" value="AAS96115.1"/>
    <property type="molecule type" value="Genomic_DNA"/>
</dbReference>
<accession>Q72BJ8</accession>
<evidence type="ECO:0000256" key="1">
    <source>
        <dbReference type="SAM" id="MobiDB-lite"/>
    </source>
</evidence>
<organism evidence="2 3">
    <name type="scientific">Nitratidesulfovibrio vulgaris (strain ATCC 29579 / DSM 644 / CCUG 34227 / NCIMB 8303 / VKM B-1760 / Hildenborough)</name>
    <name type="common">Desulfovibrio vulgaris</name>
    <dbReference type="NCBI Taxonomy" id="882"/>
    <lineage>
        <taxon>Bacteria</taxon>
        <taxon>Pseudomonadati</taxon>
        <taxon>Thermodesulfobacteriota</taxon>
        <taxon>Desulfovibrionia</taxon>
        <taxon>Desulfovibrionales</taxon>
        <taxon>Desulfovibrionaceae</taxon>
        <taxon>Nitratidesulfovibrio</taxon>
    </lineage>
</organism>
<sequence>MNLVTTRASRTRHTSIRRHRRPAYLSALLYPYSRRATAQAGKYSQSAEGSHPLIMYSHTRDGFCHHDHEYMVPEAMRKEETTIRRFKETKCRSPRSCQTGADRHSARIPASLPGVTHQLESRHRQLPRVPKRPRKPTGHGTRTAQ</sequence>
<dbReference type="PaxDb" id="882-DVU_1637"/>
<dbReference type="KEGG" id="dvu:DVU_1637"/>
<evidence type="ECO:0000313" key="2">
    <source>
        <dbReference type="EMBL" id="AAS96115.1"/>
    </source>
</evidence>
<dbReference type="Proteomes" id="UP000002194">
    <property type="component" value="Chromosome"/>
</dbReference>
<proteinExistence type="predicted"/>
<name>Q72BJ8_NITV2</name>
<protein>
    <submittedName>
        <fullName evidence="2">Uncharacterized protein</fullName>
    </submittedName>
</protein>
<feature type="region of interest" description="Disordered" evidence="1">
    <location>
        <begin position="87"/>
        <end position="145"/>
    </location>
</feature>
<gene>
    <name evidence="2" type="ordered locus">DVU_1637</name>
</gene>
<reference evidence="2 3" key="1">
    <citation type="journal article" date="2004" name="Nat. Biotechnol.">
        <title>The genome sequence of the anaerobic, sulfate-reducing bacterium Desulfovibrio vulgaris Hildenborough.</title>
        <authorList>
            <person name="Heidelberg J.F."/>
            <person name="Seshadri R."/>
            <person name="Haveman S.A."/>
            <person name="Hemme C.L."/>
            <person name="Paulsen I.T."/>
            <person name="Kolonay J.F."/>
            <person name="Eisen J.A."/>
            <person name="Ward N."/>
            <person name="Methe B."/>
            <person name="Brinkac L.M."/>
            <person name="Daugherty S.C."/>
            <person name="Deboy R.T."/>
            <person name="Dodson R.J."/>
            <person name="Durkin A.S."/>
            <person name="Madupu R."/>
            <person name="Nelson W.C."/>
            <person name="Sullivan S.A."/>
            <person name="Fouts D."/>
            <person name="Haft D.H."/>
            <person name="Selengut J."/>
            <person name="Peterson J.D."/>
            <person name="Davidsen T.M."/>
            <person name="Zafar N."/>
            <person name="Zhou L."/>
            <person name="Radune D."/>
            <person name="Dimitrov G."/>
            <person name="Hance M."/>
            <person name="Tran K."/>
            <person name="Khouri H."/>
            <person name="Gill J."/>
            <person name="Utterback T.R."/>
            <person name="Feldblyum T.V."/>
            <person name="Wall J.D."/>
            <person name="Voordouw G."/>
            <person name="Fraser C.M."/>
        </authorList>
    </citation>
    <scope>NUCLEOTIDE SEQUENCE [LARGE SCALE GENOMIC DNA]</scope>
    <source>
        <strain evidence="3">ATCC 29579 / DSM 644 / NCIMB 8303 / VKM B-1760 / Hildenborough</strain>
    </source>
</reference>
<dbReference type="STRING" id="882.DVU_1637"/>